<feature type="transmembrane region" description="Helical" evidence="2">
    <location>
        <begin position="20"/>
        <end position="38"/>
    </location>
</feature>
<protein>
    <submittedName>
        <fullName evidence="3">Uncharacterized protein</fullName>
    </submittedName>
</protein>
<evidence type="ECO:0000313" key="3">
    <source>
        <dbReference type="EMBL" id="SHJ80748.1"/>
    </source>
</evidence>
<accession>A0A1M6MB67</accession>
<dbReference type="Proteomes" id="UP000184512">
    <property type="component" value="Unassembled WGS sequence"/>
</dbReference>
<dbReference type="RefSeq" id="WP_073190471.1">
    <property type="nucleotide sequence ID" value="NZ_FQZG01000084.1"/>
</dbReference>
<sequence>MTEPQPPAIPVEQRVPAALHAYRLAIWTAVIVATIVLLQQPRAALPEAPATNRVAVLENLSSDFTEAETRKDMNERSADSAPKQQVVNGWYTNDLLEIVGDQVDSLLRIEAQLLESQEAATSNAYELSVARAQDHRTESLIAVLGLGAAAHVAGSSLILLLAGRPRRAGEDGPDATVEPEATVDLSEAQPFDPRPL</sequence>
<dbReference type="STRING" id="1123357.SAMN02745244_03309"/>
<name>A0A1M6MB67_9ACTN</name>
<feature type="region of interest" description="Disordered" evidence="1">
    <location>
        <begin position="166"/>
        <end position="196"/>
    </location>
</feature>
<organism evidence="3 4">
    <name type="scientific">Tessaracoccus bendigoensis DSM 12906</name>
    <dbReference type="NCBI Taxonomy" id="1123357"/>
    <lineage>
        <taxon>Bacteria</taxon>
        <taxon>Bacillati</taxon>
        <taxon>Actinomycetota</taxon>
        <taxon>Actinomycetes</taxon>
        <taxon>Propionibacteriales</taxon>
        <taxon>Propionibacteriaceae</taxon>
        <taxon>Tessaracoccus</taxon>
    </lineage>
</organism>
<keyword evidence="2" id="KW-0812">Transmembrane</keyword>
<keyword evidence="2" id="KW-1133">Transmembrane helix</keyword>
<keyword evidence="2" id="KW-0472">Membrane</keyword>
<evidence type="ECO:0000256" key="1">
    <source>
        <dbReference type="SAM" id="MobiDB-lite"/>
    </source>
</evidence>
<evidence type="ECO:0000256" key="2">
    <source>
        <dbReference type="SAM" id="Phobius"/>
    </source>
</evidence>
<dbReference type="OrthoDB" id="3838061at2"/>
<feature type="transmembrane region" description="Helical" evidence="2">
    <location>
        <begin position="140"/>
        <end position="162"/>
    </location>
</feature>
<proteinExistence type="predicted"/>
<evidence type="ECO:0000313" key="4">
    <source>
        <dbReference type="Proteomes" id="UP000184512"/>
    </source>
</evidence>
<dbReference type="AlphaFoldDB" id="A0A1M6MB67"/>
<reference evidence="3 4" key="1">
    <citation type="submission" date="2016-11" db="EMBL/GenBank/DDBJ databases">
        <authorList>
            <person name="Jaros S."/>
            <person name="Januszkiewicz K."/>
            <person name="Wedrychowicz H."/>
        </authorList>
    </citation>
    <scope>NUCLEOTIDE SEQUENCE [LARGE SCALE GENOMIC DNA]</scope>
    <source>
        <strain evidence="3 4">DSM 12906</strain>
    </source>
</reference>
<dbReference type="EMBL" id="FQZG01000084">
    <property type="protein sequence ID" value="SHJ80748.1"/>
    <property type="molecule type" value="Genomic_DNA"/>
</dbReference>
<keyword evidence="4" id="KW-1185">Reference proteome</keyword>
<gene>
    <name evidence="3" type="ORF">SAMN02745244_03309</name>
</gene>